<accession>A0A9Q3E078</accession>
<name>A0A9Q3E078_9BASI</name>
<gene>
    <name evidence="2" type="ORF">O181_051072</name>
</gene>
<organism evidence="2 3">
    <name type="scientific">Austropuccinia psidii MF-1</name>
    <dbReference type="NCBI Taxonomy" id="1389203"/>
    <lineage>
        <taxon>Eukaryota</taxon>
        <taxon>Fungi</taxon>
        <taxon>Dikarya</taxon>
        <taxon>Basidiomycota</taxon>
        <taxon>Pucciniomycotina</taxon>
        <taxon>Pucciniomycetes</taxon>
        <taxon>Pucciniales</taxon>
        <taxon>Sphaerophragmiaceae</taxon>
        <taxon>Austropuccinia</taxon>
    </lineage>
</organism>
<dbReference type="OrthoDB" id="196858at2759"/>
<protein>
    <submittedName>
        <fullName evidence="2">Uncharacterized protein</fullName>
    </submittedName>
</protein>
<evidence type="ECO:0000313" key="2">
    <source>
        <dbReference type="EMBL" id="MBW0511357.1"/>
    </source>
</evidence>
<keyword evidence="3" id="KW-1185">Reference proteome</keyword>
<evidence type="ECO:0000313" key="3">
    <source>
        <dbReference type="Proteomes" id="UP000765509"/>
    </source>
</evidence>
<sequence>MAPTLLEAFHSPNLLTSHPVPRVFSPYLPYTQHSLTHNNFIDCGMVPASGISIPTSFLGSSFYEEHIILSSKSQASIPESLSETYSPAFSKGEPLSPENINLDQSMQDLSLVEKVEVAEDCSIYFCASSIDTPGVLTVPGRIRAHIKLHAWVLEPIFLSNSSLPPNSNSASTKVTYHLQVDIKTFVAKAISQRFLARRPLCITKIDYYIQKHGSPIQIDGLNQAESQPGQGGTRNGLQRNYMSIQKLEFSPQTNHARFPSSTNNTPATRSKNPYRSNMNLLCHKFQHHLASSSSSPLLNPDKTSPRSLPIGYASSSENPPKLPLHIGWIKQLMSNEESFGWNKSNYLAELFLKYSEDSTANQKNWKEIQNATNSSHMLLNVDLLKYKQAQPEKLFSLLLIKIQATLVTQIEYQSSPVTLEQVLVTIFSSLAQQIRDAKLHGYSK</sequence>
<dbReference type="AlphaFoldDB" id="A0A9Q3E078"/>
<dbReference type="Proteomes" id="UP000765509">
    <property type="component" value="Unassembled WGS sequence"/>
</dbReference>
<feature type="region of interest" description="Disordered" evidence="1">
    <location>
        <begin position="252"/>
        <end position="273"/>
    </location>
</feature>
<feature type="region of interest" description="Disordered" evidence="1">
    <location>
        <begin position="291"/>
        <end position="318"/>
    </location>
</feature>
<proteinExistence type="predicted"/>
<dbReference type="SUPFAM" id="SSF55961">
    <property type="entry name" value="Bet v1-like"/>
    <property type="match status" value="1"/>
</dbReference>
<dbReference type="InterPro" id="IPR023393">
    <property type="entry name" value="START-like_dom_sf"/>
</dbReference>
<evidence type="ECO:0000256" key="1">
    <source>
        <dbReference type="SAM" id="MobiDB-lite"/>
    </source>
</evidence>
<dbReference type="Gene3D" id="3.30.530.20">
    <property type="match status" value="1"/>
</dbReference>
<reference evidence="2" key="1">
    <citation type="submission" date="2021-03" db="EMBL/GenBank/DDBJ databases">
        <title>Draft genome sequence of rust myrtle Austropuccinia psidii MF-1, a brazilian biotype.</title>
        <authorList>
            <person name="Quecine M.C."/>
            <person name="Pachon D.M.R."/>
            <person name="Bonatelli M.L."/>
            <person name="Correr F.H."/>
            <person name="Franceschini L.M."/>
            <person name="Leite T.F."/>
            <person name="Margarido G.R.A."/>
            <person name="Almeida C.A."/>
            <person name="Ferrarezi J.A."/>
            <person name="Labate C.A."/>
        </authorList>
    </citation>
    <scope>NUCLEOTIDE SEQUENCE</scope>
    <source>
        <strain evidence="2">MF-1</strain>
    </source>
</reference>
<dbReference type="EMBL" id="AVOT02022143">
    <property type="protein sequence ID" value="MBW0511357.1"/>
    <property type="molecule type" value="Genomic_DNA"/>
</dbReference>
<comment type="caution">
    <text evidence="2">The sequence shown here is derived from an EMBL/GenBank/DDBJ whole genome shotgun (WGS) entry which is preliminary data.</text>
</comment>